<dbReference type="InterPro" id="IPR051675">
    <property type="entry name" value="Endo/Exo/Phosphatase_dom_1"/>
</dbReference>
<gene>
    <name evidence="3" type="ORF">LF65_00759</name>
</gene>
<dbReference type="SUPFAM" id="SSF47781">
    <property type="entry name" value="RuvA domain 2-like"/>
    <property type="match status" value="1"/>
</dbReference>
<feature type="transmembrane region" description="Helical" evidence="1">
    <location>
        <begin position="539"/>
        <end position="559"/>
    </location>
</feature>
<organism evidence="3 4">
    <name type="scientific">Clostridium beijerinckii</name>
    <name type="common">Clostridium MP</name>
    <dbReference type="NCBI Taxonomy" id="1520"/>
    <lineage>
        <taxon>Bacteria</taxon>
        <taxon>Bacillati</taxon>
        <taxon>Bacillota</taxon>
        <taxon>Clostridia</taxon>
        <taxon>Eubacteriales</taxon>
        <taxon>Clostridiaceae</taxon>
        <taxon>Clostridium</taxon>
    </lineage>
</organism>
<evidence type="ECO:0000256" key="2">
    <source>
        <dbReference type="SAM" id="SignalP"/>
    </source>
</evidence>
<dbReference type="PANTHER" id="PTHR21180">
    <property type="entry name" value="ENDONUCLEASE/EXONUCLEASE/PHOSPHATASE FAMILY DOMAIN-CONTAINING PROTEIN 1"/>
    <property type="match status" value="1"/>
</dbReference>
<feature type="transmembrane region" description="Helical" evidence="1">
    <location>
        <begin position="498"/>
        <end position="518"/>
    </location>
</feature>
<evidence type="ECO:0000313" key="3">
    <source>
        <dbReference type="EMBL" id="AJG97386.1"/>
    </source>
</evidence>
<feature type="chain" id="PRO_5039273138" description="Helix-hairpin-helix motif protein" evidence="2">
    <location>
        <begin position="19"/>
        <end position="610"/>
    </location>
</feature>
<evidence type="ECO:0000313" key="4">
    <source>
        <dbReference type="Proteomes" id="UP000031866"/>
    </source>
</evidence>
<dbReference type="OrthoDB" id="9790239at2"/>
<evidence type="ECO:0008006" key="5">
    <source>
        <dbReference type="Google" id="ProtNLM"/>
    </source>
</evidence>
<proteinExistence type="predicted"/>
<keyword evidence="1" id="KW-0472">Membrane</keyword>
<dbReference type="InterPro" id="IPR010994">
    <property type="entry name" value="RuvA_2-like"/>
</dbReference>
<evidence type="ECO:0000256" key="1">
    <source>
        <dbReference type="SAM" id="Phobius"/>
    </source>
</evidence>
<keyword evidence="1" id="KW-1133">Transmembrane helix</keyword>
<dbReference type="STRING" id="1520.LF65_00759"/>
<dbReference type="PANTHER" id="PTHR21180:SF32">
    <property type="entry name" value="ENDONUCLEASE_EXONUCLEASE_PHOSPHATASE FAMILY DOMAIN-CONTAINING PROTEIN 1"/>
    <property type="match status" value="1"/>
</dbReference>
<dbReference type="RefSeq" id="WP_041894177.1">
    <property type="nucleotide sequence ID" value="NZ_CP010086.2"/>
</dbReference>
<dbReference type="KEGG" id="cbei:LF65_00759"/>
<reference evidence="4" key="1">
    <citation type="submission" date="2014-12" db="EMBL/GenBank/DDBJ databases">
        <title>Genome sequence of Clostridium beijerinckii strain 59B.</title>
        <authorList>
            <person name="Little G.T."/>
            <person name="Minton N.P."/>
        </authorList>
    </citation>
    <scope>NUCLEOTIDE SEQUENCE [LARGE SCALE GENOMIC DNA]</scope>
    <source>
        <strain evidence="4">59B</strain>
    </source>
</reference>
<dbReference type="Proteomes" id="UP000031866">
    <property type="component" value="Chromosome"/>
</dbReference>
<protein>
    <recommendedName>
        <fullName evidence="5">Helix-hairpin-helix motif protein</fullName>
    </recommendedName>
</protein>
<feature type="transmembrane region" description="Helical" evidence="1">
    <location>
        <begin position="565"/>
        <end position="584"/>
    </location>
</feature>
<keyword evidence="2" id="KW-0732">Signal</keyword>
<feature type="signal peptide" evidence="2">
    <location>
        <begin position="1"/>
        <end position="18"/>
    </location>
</feature>
<sequence length="610" mass="71283">MKKYIFLLIFALCIMSFAIEEDVSAEEIITEKPNVIVLKGTDETKDGFPVYELMDDDKLFMDIYNKSFIKKSVELYGQALQYSNLDSKDIYFAFRQNSGCYGNIGFYLKKDGELYDKTKSPHIELSTGQLKNYNDLESITQILPHEMGHVIQKVTTSNNGEINQNVVDIHYSNIQTEYSTAFCEGFGEHFEVISRMYEENNEIKNGIYKEIERIENSTKSIVNSASRDFTLPLRLDYYREVSQFWQQKYENLKRHELGLSGDGKYKNLSYDFMDPEKSILYRNMGLYQDKTKMKSLEQSLSTEIVVSNFFIKLITTDTGELNERYSKVFNVFNKYLNKDSKPQLIEFVSGYIKEYTKEKERLLQIFKDSTGHDFTEECAPEIWCISEGEHSNIIFDQFRGLKFPYYIFNINTCEKEDLLRLKGISKNDAEGIITYRDKNNGFKNTEEFAHIEGVSDKAIQILTNNTSKEQIEKVTSTMNERKFEKSFYTIFIANIKHLISRTMMWFVIFFLTYYLFVMKASFKSKKNIVIVAIKKFFKLMFYILIGFMAVAVSSIIVIGNRTLNPIIIFITVIFIYEGITLLVIRKDKLKVRDSIISTLMIIPIIIYSQY</sequence>
<accession>A0A0B5QGM6</accession>
<dbReference type="AlphaFoldDB" id="A0A0B5QGM6"/>
<dbReference type="Gene3D" id="1.10.150.280">
    <property type="entry name" value="AF1531-like domain"/>
    <property type="match status" value="1"/>
</dbReference>
<keyword evidence="1" id="KW-0812">Transmembrane</keyword>
<name>A0A0B5QGM6_CLOBE</name>
<dbReference type="Pfam" id="PF12836">
    <property type="entry name" value="HHH_3"/>
    <property type="match status" value="1"/>
</dbReference>
<dbReference type="EMBL" id="CP010086">
    <property type="protein sequence ID" value="AJG97386.1"/>
    <property type="molecule type" value="Genomic_DNA"/>
</dbReference>